<keyword evidence="10" id="KW-1185">Reference proteome</keyword>
<evidence type="ECO:0000313" key="9">
    <source>
        <dbReference type="EMBL" id="AQU79265.1"/>
    </source>
</evidence>
<keyword evidence="6" id="KW-1133">Transmembrane helix</keyword>
<evidence type="ECO:0000256" key="5">
    <source>
        <dbReference type="ARBA" id="ARBA00022801"/>
    </source>
</evidence>
<evidence type="ECO:0000256" key="4">
    <source>
        <dbReference type="ARBA" id="ARBA00022670"/>
    </source>
</evidence>
<reference evidence="9 10" key="1">
    <citation type="submission" date="2017-01" db="EMBL/GenBank/DDBJ databases">
        <title>Planococcus faecalis genome complete sequence.</title>
        <authorList>
            <person name="Lee P.C."/>
        </authorList>
    </citation>
    <scope>NUCLEOTIDE SEQUENCE [LARGE SCALE GENOMIC DNA]</scope>
    <source>
        <strain evidence="9 10">AJ003</strain>
    </source>
</reference>
<comment type="catalytic activity">
    <reaction evidence="1 6">
        <text>Cleavage of hydrophobic, N-terminal signal or leader sequences from secreted and periplasmic proteins.</text>
        <dbReference type="EC" id="3.4.21.89"/>
    </reaction>
</comment>
<sequence length="188" mass="21230">MDQTKKEKNELWEWGKALFVALAVAGLIRFFLFAPVVVDGESMMPTLENEDRMLVNKIGYFIGEPERSDIVVFHATKDKDYIKRVIGVPGDYVAYENDQLYINGEAQAEPYLSSLKEQYNLGSGTLTEDFTLAGLTELDKIPKGYVFVLGDNRRNSTDSRIIGLVPITNIIGSTNYVFWPLNEMGFVE</sequence>
<dbReference type="RefSeq" id="WP_071154040.1">
    <property type="nucleotide sequence ID" value="NZ_CP019401.1"/>
</dbReference>
<dbReference type="PANTHER" id="PTHR43390">
    <property type="entry name" value="SIGNAL PEPTIDASE I"/>
    <property type="match status" value="1"/>
</dbReference>
<protein>
    <recommendedName>
        <fullName evidence="3 6">Signal peptidase I</fullName>
        <ecNumber evidence="3 6">3.4.21.89</ecNumber>
    </recommendedName>
</protein>
<dbReference type="PROSITE" id="PS00760">
    <property type="entry name" value="SPASE_I_2"/>
    <property type="match status" value="1"/>
</dbReference>
<gene>
    <name evidence="9" type="ORF">AJGP001_08305</name>
</gene>
<keyword evidence="6" id="KW-0812">Transmembrane</keyword>
<dbReference type="InterPro" id="IPR019757">
    <property type="entry name" value="Pept_S26A_signal_pept_1_Lys-AS"/>
</dbReference>
<evidence type="ECO:0000256" key="3">
    <source>
        <dbReference type="ARBA" id="ARBA00013208"/>
    </source>
</evidence>
<feature type="domain" description="Peptidase S26" evidence="8">
    <location>
        <begin position="11"/>
        <end position="179"/>
    </location>
</feature>
<dbReference type="CDD" id="cd06530">
    <property type="entry name" value="S26_SPase_I"/>
    <property type="match status" value="1"/>
</dbReference>
<dbReference type="PROSITE" id="PS00501">
    <property type="entry name" value="SPASE_I_1"/>
    <property type="match status" value="1"/>
</dbReference>
<dbReference type="EMBL" id="CP019401">
    <property type="protein sequence ID" value="AQU79265.1"/>
    <property type="molecule type" value="Genomic_DNA"/>
</dbReference>
<dbReference type="NCBIfam" id="TIGR02227">
    <property type="entry name" value="sigpep_I_bact"/>
    <property type="match status" value="1"/>
</dbReference>
<dbReference type="PROSITE" id="PS00761">
    <property type="entry name" value="SPASE_I_3"/>
    <property type="match status" value="1"/>
</dbReference>
<dbReference type="Pfam" id="PF10502">
    <property type="entry name" value="Peptidase_S26"/>
    <property type="match status" value="1"/>
</dbReference>
<evidence type="ECO:0000313" key="10">
    <source>
        <dbReference type="Proteomes" id="UP000189661"/>
    </source>
</evidence>
<keyword evidence="6" id="KW-0472">Membrane</keyword>
<dbReference type="InterPro" id="IPR019533">
    <property type="entry name" value="Peptidase_S26"/>
</dbReference>
<evidence type="ECO:0000256" key="7">
    <source>
        <dbReference type="RuleBase" id="RU362042"/>
    </source>
</evidence>
<dbReference type="EC" id="3.4.21.89" evidence="3 6"/>
<keyword evidence="4 6" id="KW-0645">Protease</keyword>
<name>A0ABM6IRP6_9BACL</name>
<dbReference type="InterPro" id="IPR019756">
    <property type="entry name" value="Pept_S26A_signal_pept_1_Ser-AS"/>
</dbReference>
<dbReference type="InterPro" id="IPR019758">
    <property type="entry name" value="Pept_S26A_signal_pept_1_CS"/>
</dbReference>
<comment type="subcellular location">
    <subcellularLocation>
        <location evidence="2">Cell membrane</location>
        <topology evidence="2">Single-pass type II membrane protein</topology>
    </subcellularLocation>
    <subcellularLocation>
        <location evidence="7">Membrane</location>
        <topology evidence="7">Single-pass type II membrane protein</topology>
    </subcellularLocation>
</comment>
<evidence type="ECO:0000256" key="2">
    <source>
        <dbReference type="ARBA" id="ARBA00004401"/>
    </source>
</evidence>
<dbReference type="Proteomes" id="UP000189661">
    <property type="component" value="Chromosome"/>
</dbReference>
<proteinExistence type="inferred from homology"/>
<dbReference type="Gene3D" id="2.10.109.10">
    <property type="entry name" value="Umud Fragment, subunit A"/>
    <property type="match status" value="1"/>
</dbReference>
<dbReference type="InterPro" id="IPR000223">
    <property type="entry name" value="Pept_S26A_signal_pept_1"/>
</dbReference>
<dbReference type="SUPFAM" id="SSF51306">
    <property type="entry name" value="LexA/Signal peptidase"/>
    <property type="match status" value="1"/>
</dbReference>
<dbReference type="InterPro" id="IPR036286">
    <property type="entry name" value="LexA/Signal_pep-like_sf"/>
</dbReference>
<comment type="similarity">
    <text evidence="7">Belongs to the peptidase S26 family.</text>
</comment>
<organism evidence="9 10">
    <name type="scientific">Planococcus faecalis</name>
    <dbReference type="NCBI Taxonomy" id="1598147"/>
    <lineage>
        <taxon>Bacteria</taxon>
        <taxon>Bacillati</taxon>
        <taxon>Bacillota</taxon>
        <taxon>Bacilli</taxon>
        <taxon>Bacillales</taxon>
        <taxon>Caryophanaceae</taxon>
        <taxon>Planococcus</taxon>
    </lineage>
</organism>
<dbReference type="PRINTS" id="PR00727">
    <property type="entry name" value="LEADERPTASE"/>
</dbReference>
<feature type="transmembrane region" description="Helical" evidence="6">
    <location>
        <begin position="17"/>
        <end position="38"/>
    </location>
</feature>
<evidence type="ECO:0000256" key="6">
    <source>
        <dbReference type="RuleBase" id="RU003993"/>
    </source>
</evidence>
<keyword evidence="5 6" id="KW-0378">Hydrolase</keyword>
<accession>A0ABM6IRP6</accession>
<dbReference type="PANTHER" id="PTHR43390:SF8">
    <property type="entry name" value="SIGNAL PEPTIDASE I"/>
    <property type="match status" value="1"/>
</dbReference>
<evidence type="ECO:0000259" key="8">
    <source>
        <dbReference type="Pfam" id="PF10502"/>
    </source>
</evidence>
<evidence type="ECO:0000256" key="1">
    <source>
        <dbReference type="ARBA" id="ARBA00000677"/>
    </source>
</evidence>